<reference evidence="6 7" key="1">
    <citation type="submission" date="2021-01" db="EMBL/GenBank/DDBJ databases">
        <title>Whole genome shotgun sequence of Microbispora siamensis NBRC 104113.</title>
        <authorList>
            <person name="Komaki H."/>
            <person name="Tamura T."/>
        </authorList>
    </citation>
    <scope>NUCLEOTIDE SEQUENCE [LARGE SCALE GENOMIC DNA]</scope>
    <source>
        <strain evidence="6 7">NBRC 104113</strain>
    </source>
</reference>
<keyword evidence="7" id="KW-1185">Reference proteome</keyword>
<dbReference type="RefSeq" id="WP_204048537.1">
    <property type="nucleotide sequence ID" value="NZ_BOOF01000012.1"/>
</dbReference>
<dbReference type="SUPFAM" id="SSF54373">
    <property type="entry name" value="FAD-linked reductases, C-terminal domain"/>
    <property type="match status" value="1"/>
</dbReference>
<keyword evidence="3" id="KW-0274">FAD</keyword>
<dbReference type="InterPro" id="IPR036188">
    <property type="entry name" value="FAD/NAD-bd_sf"/>
</dbReference>
<dbReference type="EMBL" id="BOOF01000012">
    <property type="protein sequence ID" value="GIH61751.1"/>
    <property type="molecule type" value="Genomic_DNA"/>
</dbReference>
<dbReference type="Pfam" id="PF01266">
    <property type="entry name" value="DAO"/>
    <property type="match status" value="1"/>
</dbReference>
<evidence type="ECO:0000313" key="7">
    <source>
        <dbReference type="Proteomes" id="UP000660454"/>
    </source>
</evidence>
<sequence length="400" mass="41869">MLVSDGEHPDERGSRDVRCTVVGAGAWGLSAAAELSARGHRVTLVERHGIGNALSSSRGPTRLWRLADPDPLKIRLSLRARDAMRRLERLTATTVHLRRGLLWRDTESLVPLTAALRVAGVPFTAVEAADVGRFFPGLAGDGRGAVFQADAGVVLAETYLAAQAERFRAGGGRLLTGEVVAVDAAARQPEVRLADGTTLTGDAVVVAAGPGTPPLLPSLGVTVPLRPYLEQVVHYAGIESTTPAPGLIDGPVHDGPAVYAMPTPGVGYKAGLDAPLRPLAPGDDDRTPDPARTAELTRRIAAMFPGVTPRVVDEQVCSWTDSPDGRFVIDKVARAAVLACGDSGEGFKYAALVGDVLADLAEGRQPDDDIAALSLTRLAVIPDDPGRAPTALGRTSAWEP</sequence>
<dbReference type="InterPro" id="IPR006076">
    <property type="entry name" value="FAD-dep_OxRdtase"/>
</dbReference>
<evidence type="ECO:0000256" key="3">
    <source>
        <dbReference type="ARBA" id="ARBA00022827"/>
    </source>
</evidence>
<evidence type="ECO:0000259" key="5">
    <source>
        <dbReference type="Pfam" id="PF01266"/>
    </source>
</evidence>
<name>A0ABQ4GJY9_9ACTN</name>
<evidence type="ECO:0000256" key="1">
    <source>
        <dbReference type="ARBA" id="ARBA00001974"/>
    </source>
</evidence>
<dbReference type="Gene3D" id="3.50.50.60">
    <property type="entry name" value="FAD/NAD(P)-binding domain"/>
    <property type="match status" value="1"/>
</dbReference>
<dbReference type="SUPFAM" id="SSF51905">
    <property type="entry name" value="FAD/NAD(P)-binding domain"/>
    <property type="match status" value="1"/>
</dbReference>
<dbReference type="InterPro" id="IPR045170">
    <property type="entry name" value="MTOX"/>
</dbReference>
<accession>A0ABQ4GJY9</accession>
<evidence type="ECO:0000256" key="2">
    <source>
        <dbReference type="ARBA" id="ARBA00022630"/>
    </source>
</evidence>
<proteinExistence type="predicted"/>
<evidence type="ECO:0000313" key="6">
    <source>
        <dbReference type="EMBL" id="GIH61751.1"/>
    </source>
</evidence>
<protein>
    <submittedName>
        <fullName evidence="6">Sarcosine oxidase</fullName>
    </submittedName>
</protein>
<dbReference type="Gene3D" id="3.30.9.10">
    <property type="entry name" value="D-Amino Acid Oxidase, subunit A, domain 2"/>
    <property type="match status" value="1"/>
</dbReference>
<comment type="cofactor">
    <cofactor evidence="1">
        <name>FAD</name>
        <dbReference type="ChEBI" id="CHEBI:57692"/>
    </cofactor>
</comment>
<dbReference type="Proteomes" id="UP000660454">
    <property type="component" value="Unassembled WGS sequence"/>
</dbReference>
<comment type="caution">
    <text evidence="6">The sequence shown here is derived from an EMBL/GenBank/DDBJ whole genome shotgun (WGS) entry which is preliminary data.</text>
</comment>
<keyword evidence="2" id="KW-0285">Flavoprotein</keyword>
<keyword evidence="4" id="KW-0560">Oxidoreductase</keyword>
<dbReference type="PANTHER" id="PTHR10961:SF46">
    <property type="entry name" value="PEROXISOMAL SARCOSINE OXIDASE"/>
    <property type="match status" value="1"/>
</dbReference>
<organism evidence="6 7">
    <name type="scientific">Microbispora siamensis</name>
    <dbReference type="NCBI Taxonomy" id="564413"/>
    <lineage>
        <taxon>Bacteria</taxon>
        <taxon>Bacillati</taxon>
        <taxon>Actinomycetota</taxon>
        <taxon>Actinomycetes</taxon>
        <taxon>Streptosporangiales</taxon>
        <taxon>Streptosporangiaceae</taxon>
        <taxon>Microbispora</taxon>
    </lineage>
</organism>
<evidence type="ECO:0000256" key="4">
    <source>
        <dbReference type="ARBA" id="ARBA00023002"/>
    </source>
</evidence>
<dbReference type="PANTHER" id="PTHR10961">
    <property type="entry name" value="PEROXISOMAL SARCOSINE OXIDASE"/>
    <property type="match status" value="1"/>
</dbReference>
<feature type="domain" description="FAD dependent oxidoreductase" evidence="5">
    <location>
        <begin position="20"/>
        <end position="360"/>
    </location>
</feature>
<gene>
    <name evidence="6" type="ORF">Msi02_25680</name>
</gene>